<dbReference type="Proteomes" id="UP001165341">
    <property type="component" value="Unassembled WGS sequence"/>
</dbReference>
<reference evidence="2" key="1">
    <citation type="submission" date="2022-03" db="EMBL/GenBank/DDBJ databases">
        <title>Cryobacterium sp. nov. strain ZS14-85, isolated from Antarctic soil.</title>
        <authorList>
            <person name="Li J."/>
            <person name="Niu G."/>
        </authorList>
    </citation>
    <scope>NUCLEOTIDE SEQUENCE</scope>
    <source>
        <strain evidence="2">ZS14-85</strain>
    </source>
</reference>
<evidence type="ECO:0000313" key="3">
    <source>
        <dbReference type="Proteomes" id="UP001165341"/>
    </source>
</evidence>
<dbReference type="AlphaFoldDB" id="A0AA41QY11"/>
<comment type="caution">
    <text evidence="2">The sequence shown here is derived from an EMBL/GenBank/DDBJ whole genome shotgun (WGS) entry which is preliminary data.</text>
</comment>
<feature type="compositionally biased region" description="Polar residues" evidence="1">
    <location>
        <begin position="17"/>
        <end position="28"/>
    </location>
</feature>
<dbReference type="EMBL" id="JALGAR010000006">
    <property type="protein sequence ID" value="MCI4659562.1"/>
    <property type="molecule type" value="Genomic_DNA"/>
</dbReference>
<proteinExistence type="predicted"/>
<dbReference type="RefSeq" id="WP_243013053.1">
    <property type="nucleotide sequence ID" value="NZ_JALGAR010000006.1"/>
</dbReference>
<accession>A0AA41QY11</accession>
<dbReference type="Pfam" id="PF04796">
    <property type="entry name" value="RepA_C"/>
    <property type="match status" value="1"/>
</dbReference>
<name>A0AA41QY11_9MICO</name>
<keyword evidence="3" id="KW-1185">Reference proteome</keyword>
<dbReference type="InterPro" id="IPR006881">
    <property type="entry name" value="RepA_C"/>
</dbReference>
<evidence type="ECO:0000313" key="2">
    <source>
        <dbReference type="EMBL" id="MCI4659562.1"/>
    </source>
</evidence>
<feature type="region of interest" description="Disordered" evidence="1">
    <location>
        <begin position="1"/>
        <end position="34"/>
    </location>
</feature>
<sequence length="365" mass="40205">MTAKSQAGAAAPDDSTESAQSADPSATVSAELAVPGGFDADATAIAKRDGEVEAAGTWSPLSIPRSRLKMLNFATYQEANPEDSNIGFSARLFAQVSVPLRNPGAVEYYERRNGNVVLTMSPALITEKDGSRVRKYPFGIYPRLALTYVATEAFVTKSPVVDLGRSMRSFLTNLGVDYSGRNANIVKGQLGALFGAQLTVEGFAATEDGYGTVAEYFQIAKSVHLWWANREDPGDQALWASEVRLSQEFYESIINAPVPIDLKALRALGGSSLRYDVYLWATHRVFYLTKPTRIKWVDLHNQFGAQYARIRAFRTAFIKVLREVQIVYPTLNAEPTDDYLILRPSLTHVTPNKPFKQVSQKPPAK</sequence>
<evidence type="ECO:0000256" key="1">
    <source>
        <dbReference type="SAM" id="MobiDB-lite"/>
    </source>
</evidence>
<organism evidence="2 3">
    <name type="scientific">Cryobacterium zhongshanensis</name>
    <dbReference type="NCBI Taxonomy" id="2928153"/>
    <lineage>
        <taxon>Bacteria</taxon>
        <taxon>Bacillati</taxon>
        <taxon>Actinomycetota</taxon>
        <taxon>Actinomycetes</taxon>
        <taxon>Micrococcales</taxon>
        <taxon>Microbacteriaceae</taxon>
        <taxon>Cryobacterium</taxon>
    </lineage>
</organism>
<gene>
    <name evidence="2" type="ORF">MQH31_17300</name>
</gene>
<protein>
    <submittedName>
        <fullName evidence="2">Replication protein RepA</fullName>
    </submittedName>
</protein>